<dbReference type="GeneID" id="106812479"/>
<proteinExistence type="inferred from homology"/>
<dbReference type="Pfam" id="PF00085">
    <property type="entry name" value="Thioredoxin"/>
    <property type="match status" value="4"/>
</dbReference>
<keyword evidence="2" id="KW-0732">Signal</keyword>
<dbReference type="Gene3D" id="3.40.30.10">
    <property type="entry name" value="Glutaredoxin"/>
    <property type="match status" value="5"/>
</dbReference>
<dbReference type="PANTHER" id="PTHR45672">
    <property type="entry name" value="PROTEIN DISULFIDE-ISOMERASE C17H9.14C-RELATED"/>
    <property type="match status" value="1"/>
</dbReference>
<gene>
    <name evidence="5" type="primary">LOC106812479</name>
</gene>
<dbReference type="InterPro" id="IPR046374">
    <property type="entry name" value="PDI_a_PDIR"/>
</dbReference>
<organism evidence="4 5">
    <name type="scientific">Priapulus caudatus</name>
    <name type="common">Priapulid worm</name>
    <dbReference type="NCBI Taxonomy" id="37621"/>
    <lineage>
        <taxon>Eukaryota</taxon>
        <taxon>Metazoa</taxon>
        <taxon>Ecdysozoa</taxon>
        <taxon>Scalidophora</taxon>
        <taxon>Priapulida</taxon>
        <taxon>Priapulimorpha</taxon>
        <taxon>Priapulimorphida</taxon>
        <taxon>Priapulidae</taxon>
        <taxon>Priapulus</taxon>
    </lineage>
</organism>
<dbReference type="SUPFAM" id="SSF52833">
    <property type="entry name" value="Thioredoxin-like"/>
    <property type="match status" value="5"/>
</dbReference>
<dbReference type="PROSITE" id="PS51352">
    <property type="entry name" value="THIOREDOXIN_2"/>
    <property type="match status" value="4"/>
</dbReference>
<reference evidence="5" key="1">
    <citation type="submission" date="2025-08" db="UniProtKB">
        <authorList>
            <consortium name="RefSeq"/>
        </authorList>
    </citation>
    <scope>IDENTIFICATION</scope>
</reference>
<evidence type="ECO:0000259" key="3">
    <source>
        <dbReference type="PROSITE" id="PS51352"/>
    </source>
</evidence>
<dbReference type="PRINTS" id="PR00421">
    <property type="entry name" value="THIOREDOXIN"/>
</dbReference>
<dbReference type="RefSeq" id="XP_014671849.1">
    <property type="nucleotide sequence ID" value="XM_014816363.1"/>
</dbReference>
<feature type="domain" description="Thioredoxin" evidence="3">
    <location>
        <begin position="567"/>
        <end position="695"/>
    </location>
</feature>
<dbReference type="InterPro" id="IPR017937">
    <property type="entry name" value="Thioredoxin_CS"/>
</dbReference>
<evidence type="ECO:0000313" key="5">
    <source>
        <dbReference type="RefSeq" id="XP_014671849.1"/>
    </source>
</evidence>
<evidence type="ECO:0000256" key="1">
    <source>
        <dbReference type="ARBA" id="ARBA00006347"/>
    </source>
</evidence>
<dbReference type="Proteomes" id="UP000695022">
    <property type="component" value="Unplaced"/>
</dbReference>
<dbReference type="InterPro" id="IPR013766">
    <property type="entry name" value="Thioredoxin_domain"/>
</dbReference>
<feature type="domain" description="Thioredoxin" evidence="3">
    <location>
        <begin position="313"/>
        <end position="437"/>
    </location>
</feature>
<feature type="chain" id="PRO_5046690312" evidence="2">
    <location>
        <begin position="31"/>
        <end position="705"/>
    </location>
</feature>
<dbReference type="CDD" id="cd02997">
    <property type="entry name" value="PDI_a_PDIR"/>
    <property type="match status" value="2"/>
</dbReference>
<keyword evidence="4" id="KW-1185">Reference proteome</keyword>
<dbReference type="PANTHER" id="PTHR45672:SF2">
    <property type="entry name" value="PROTEIN DISULFIDE-ISOMERASE A5"/>
    <property type="match status" value="1"/>
</dbReference>
<dbReference type="InterPro" id="IPR036249">
    <property type="entry name" value="Thioredoxin-like_sf"/>
</dbReference>
<dbReference type="InterPro" id="IPR051063">
    <property type="entry name" value="PDI"/>
</dbReference>
<accession>A0ABM1EI28</accession>
<feature type="domain" description="Thioredoxin" evidence="3">
    <location>
        <begin position="439"/>
        <end position="564"/>
    </location>
</feature>
<name>A0ABM1EI28_PRICU</name>
<sequence length="705" mass="78970">MAAPNSMWSCLLRLVSYGFLLILILAPTQAGRRGNVEELSDIKEFKKLIRVKTNVLILFTPSLRREDAKFLKDFDEVAETVRGLGTLVTVDCSEAKKLCKYVKVLSASSVIKHYKDGEFNKDYDRALTYKSMMNFMKDPTGEMPWDEDETAQSVLHIEDATALAKLMKREKQPILIMFYAPWCGFCKKLKPEFAVAATLVKNRVVLAGMDVNKPENSMVNAAFNITGYPTLLYFERGAFLYKYGGENTQDGIVKWLEDPKPPQEVPQEAEWSGEESDWPHQGGIETCIERGRGGGWPRRTRSKFCRFVEGGRLTSESPSPDSSLAAALGLAASFGLKRERGRSAFSKMRDEQKEEEVFYAPWCGHCKKMKPELTQAAATLKELGVEGTLAAVDTTKENALGQRFDIKGFPTTKYFADGEAKYTVNDRTADAIVEFMKDPKEPPPPPPPEPAWSEVLSDVVHLTDDDFRTTLKRKKHALVMFYAPWCGHCKKAKPEFQTAAAKFAENPRVAFAAVDCTVNTETCKEYGVTGYPTMKYFSYYKTVQDYMGGREEKDFVLFMTDPSNPMARESPPPPKPEDFWKEVEGSENVHHLTADNFDAFVEEHGSTLVMFYAPWCGHCKTMKPGYSQAATLLKEQGVTAALAAVDATAERELATRFEVKGFPTLKYFGQGAPPANYDRGRTAKDLIAYMSERAAPVAAAKKEEL</sequence>
<protein>
    <submittedName>
        <fullName evidence="5">Protein disulfide-isomerase A5-like</fullName>
    </submittedName>
</protein>
<feature type="signal peptide" evidence="2">
    <location>
        <begin position="1"/>
        <end position="30"/>
    </location>
</feature>
<dbReference type="PROSITE" id="PS00194">
    <property type="entry name" value="THIOREDOXIN_1"/>
    <property type="match status" value="1"/>
</dbReference>
<evidence type="ECO:0000313" key="4">
    <source>
        <dbReference type="Proteomes" id="UP000695022"/>
    </source>
</evidence>
<comment type="similarity">
    <text evidence="1">Belongs to the protein disulfide isomerase family.</text>
</comment>
<feature type="domain" description="Thioredoxin" evidence="3">
    <location>
        <begin position="132"/>
        <end position="261"/>
    </location>
</feature>
<evidence type="ECO:0000256" key="2">
    <source>
        <dbReference type="SAM" id="SignalP"/>
    </source>
</evidence>